<proteinExistence type="predicted"/>
<dbReference type="AlphaFoldDB" id="A0ABD5MR76"/>
<gene>
    <name evidence="2" type="ORF">ACFFOL_06080</name>
</gene>
<dbReference type="SUPFAM" id="SSF46785">
    <property type="entry name" value="Winged helix' DNA-binding domain"/>
    <property type="match status" value="1"/>
</dbReference>
<dbReference type="RefSeq" id="WP_222923502.1">
    <property type="nucleotide sequence ID" value="NZ_CP082287.1"/>
</dbReference>
<comment type="caution">
    <text evidence="2">The sequence shown here is derived from an EMBL/GenBank/DDBJ whole genome shotgun (WGS) entry which is preliminary data.</text>
</comment>
<dbReference type="Proteomes" id="UP001589595">
    <property type="component" value="Unassembled WGS sequence"/>
</dbReference>
<evidence type="ECO:0000313" key="2">
    <source>
        <dbReference type="EMBL" id="MFB9823747.1"/>
    </source>
</evidence>
<dbReference type="Gene3D" id="1.10.10.10">
    <property type="entry name" value="Winged helix-like DNA-binding domain superfamily/Winged helix DNA-binding domain"/>
    <property type="match status" value="1"/>
</dbReference>
<feature type="region of interest" description="Disordered" evidence="1">
    <location>
        <begin position="150"/>
        <end position="181"/>
    </location>
</feature>
<dbReference type="EMBL" id="JBHMAJ010000005">
    <property type="protein sequence ID" value="MFB9823747.1"/>
    <property type="molecule type" value="Genomic_DNA"/>
</dbReference>
<dbReference type="InterPro" id="IPR036388">
    <property type="entry name" value="WH-like_DNA-bd_sf"/>
</dbReference>
<dbReference type="InterPro" id="IPR036390">
    <property type="entry name" value="WH_DNA-bd_sf"/>
</dbReference>
<sequence>MLSVESYPDGTDKILVGLYKLDPSFGGTYDNKDEIETNDDVLVNFPTRAEIADWTGLSKQDVRYRLDKLVDNGVVIAHRVDDGHGTPSYHYHIAMSGVEFVRSTTAMRRVLGEVPGNVRVEHLRELAAEVEQLREELDAVGGLDERVEKLSDRLDELQDDDADMESVDGEDDDDGNPFPPH</sequence>
<keyword evidence="3" id="KW-1185">Reference proteome</keyword>
<evidence type="ECO:0000313" key="3">
    <source>
        <dbReference type="Proteomes" id="UP001589595"/>
    </source>
</evidence>
<dbReference type="GeneID" id="67212435"/>
<feature type="compositionally biased region" description="Acidic residues" evidence="1">
    <location>
        <begin position="157"/>
        <end position="175"/>
    </location>
</feature>
<accession>A0ABD5MR76</accession>
<dbReference type="PROSITE" id="PS00519">
    <property type="entry name" value="HTH_ASNC_1"/>
    <property type="match status" value="1"/>
</dbReference>
<dbReference type="InterPro" id="IPR019885">
    <property type="entry name" value="Tscrpt_reg_HTH_AsnC-type_CS"/>
</dbReference>
<protein>
    <recommendedName>
        <fullName evidence="4">Winged helix-turn-helix transcriptional regulator</fullName>
    </recommendedName>
</protein>
<evidence type="ECO:0008006" key="4">
    <source>
        <dbReference type="Google" id="ProtNLM"/>
    </source>
</evidence>
<reference evidence="2" key="1">
    <citation type="submission" date="2024-09" db="EMBL/GenBank/DDBJ databases">
        <authorList>
            <person name="Sun Q."/>
        </authorList>
    </citation>
    <scope>NUCLEOTIDE SEQUENCE [LARGE SCALE GENOMIC DNA]</scope>
    <source>
        <strain evidence="2">JCM 31273</strain>
    </source>
</reference>
<organism evidence="2 3">
    <name type="scientific">Halobaculum roseum</name>
    <dbReference type="NCBI Taxonomy" id="2175149"/>
    <lineage>
        <taxon>Archaea</taxon>
        <taxon>Methanobacteriati</taxon>
        <taxon>Methanobacteriota</taxon>
        <taxon>Stenosarchaea group</taxon>
        <taxon>Halobacteria</taxon>
        <taxon>Halobacteriales</taxon>
        <taxon>Haloferacaceae</taxon>
        <taxon>Halobaculum</taxon>
    </lineage>
</organism>
<name>A0ABD5MR76_9EURY</name>
<evidence type="ECO:0000256" key="1">
    <source>
        <dbReference type="SAM" id="MobiDB-lite"/>
    </source>
</evidence>